<evidence type="ECO:0000313" key="3">
    <source>
        <dbReference type="Proteomes" id="UP001153714"/>
    </source>
</evidence>
<dbReference type="Proteomes" id="UP001153714">
    <property type="component" value="Chromosome 15"/>
</dbReference>
<gene>
    <name evidence="2" type="ORF">DIATSA_LOCUS3997</name>
</gene>
<protein>
    <submittedName>
        <fullName evidence="2">Uncharacterized protein</fullName>
    </submittedName>
</protein>
<organism evidence="2 3">
    <name type="scientific">Diatraea saccharalis</name>
    <name type="common">sugarcane borer</name>
    <dbReference type="NCBI Taxonomy" id="40085"/>
    <lineage>
        <taxon>Eukaryota</taxon>
        <taxon>Metazoa</taxon>
        <taxon>Ecdysozoa</taxon>
        <taxon>Arthropoda</taxon>
        <taxon>Hexapoda</taxon>
        <taxon>Insecta</taxon>
        <taxon>Pterygota</taxon>
        <taxon>Neoptera</taxon>
        <taxon>Endopterygota</taxon>
        <taxon>Lepidoptera</taxon>
        <taxon>Glossata</taxon>
        <taxon>Ditrysia</taxon>
        <taxon>Pyraloidea</taxon>
        <taxon>Crambidae</taxon>
        <taxon>Crambinae</taxon>
        <taxon>Diatraea</taxon>
    </lineage>
</organism>
<dbReference type="EMBL" id="OU893346">
    <property type="protein sequence ID" value="CAG9786007.1"/>
    <property type="molecule type" value="Genomic_DNA"/>
</dbReference>
<proteinExistence type="predicted"/>
<evidence type="ECO:0000256" key="1">
    <source>
        <dbReference type="SAM" id="MobiDB-lite"/>
    </source>
</evidence>
<dbReference type="AlphaFoldDB" id="A0A9N9QYL8"/>
<feature type="region of interest" description="Disordered" evidence="1">
    <location>
        <begin position="30"/>
        <end position="67"/>
    </location>
</feature>
<keyword evidence="3" id="KW-1185">Reference proteome</keyword>
<sequence>MCIVLFTDLTQSQMLCRGVSTHKVGGFRGHTPRISFTNKDEPEPHETRRKSASSRLGSSPRPSIASDDRADGMVLRYVRSLLGLQLFISGIDVSQGYLLEPQLFISGIDVSQGCLLGQFSIMYVTMFY</sequence>
<dbReference type="OrthoDB" id="8195429at2759"/>
<accession>A0A9N9QYL8</accession>
<evidence type="ECO:0000313" key="2">
    <source>
        <dbReference type="EMBL" id="CAG9786007.1"/>
    </source>
</evidence>
<name>A0A9N9QYL8_9NEOP</name>
<reference evidence="2" key="1">
    <citation type="submission" date="2021-12" db="EMBL/GenBank/DDBJ databases">
        <authorList>
            <person name="King R."/>
        </authorList>
    </citation>
    <scope>NUCLEOTIDE SEQUENCE</scope>
</reference>
<reference evidence="2" key="2">
    <citation type="submission" date="2022-10" db="EMBL/GenBank/DDBJ databases">
        <authorList>
            <consortium name="ENA_rothamsted_submissions"/>
            <consortium name="culmorum"/>
            <person name="King R."/>
        </authorList>
    </citation>
    <scope>NUCLEOTIDE SEQUENCE</scope>
</reference>